<dbReference type="PROSITE" id="PS50850">
    <property type="entry name" value="MFS"/>
    <property type="match status" value="1"/>
</dbReference>
<dbReference type="AlphaFoldDB" id="A0AAD9J9F7"/>
<dbReference type="Gene3D" id="1.20.1250.20">
    <property type="entry name" value="MFS general substrate transporter like domains"/>
    <property type="match status" value="1"/>
</dbReference>
<evidence type="ECO:0000256" key="2">
    <source>
        <dbReference type="SAM" id="MobiDB-lite"/>
    </source>
</evidence>
<keyword evidence="3" id="KW-1133">Transmembrane helix</keyword>
<feature type="transmembrane region" description="Helical" evidence="3">
    <location>
        <begin position="318"/>
        <end position="338"/>
    </location>
</feature>
<name>A0AAD9J9F7_9ANNE</name>
<dbReference type="SUPFAM" id="SSF103473">
    <property type="entry name" value="MFS general substrate transporter"/>
    <property type="match status" value="1"/>
</dbReference>
<gene>
    <name evidence="5" type="ORF">LSH36_502g00048</name>
</gene>
<keyword evidence="3" id="KW-0472">Membrane</keyword>
<feature type="transmembrane region" description="Helical" evidence="3">
    <location>
        <begin position="227"/>
        <end position="244"/>
    </location>
</feature>
<dbReference type="InterPro" id="IPR036259">
    <property type="entry name" value="MFS_trans_sf"/>
</dbReference>
<dbReference type="PANTHER" id="PTHR11360:SF260">
    <property type="entry name" value="MFS DOMAIN-CONTAINING PROTEIN"/>
    <property type="match status" value="1"/>
</dbReference>
<dbReference type="InterPro" id="IPR011701">
    <property type="entry name" value="MFS"/>
</dbReference>
<feature type="transmembrane region" description="Helical" evidence="3">
    <location>
        <begin position="79"/>
        <end position="105"/>
    </location>
</feature>
<protein>
    <recommendedName>
        <fullName evidence="4">Major facilitator superfamily (MFS) profile domain-containing protein</fullName>
    </recommendedName>
</protein>
<evidence type="ECO:0000313" key="5">
    <source>
        <dbReference type="EMBL" id="KAK2148320.1"/>
    </source>
</evidence>
<evidence type="ECO:0000313" key="6">
    <source>
        <dbReference type="Proteomes" id="UP001208570"/>
    </source>
</evidence>
<comment type="subcellular location">
    <subcellularLocation>
        <location evidence="1">Membrane</location>
        <topology evidence="1">Multi-pass membrane protein</topology>
    </subcellularLocation>
</comment>
<feature type="transmembrane region" description="Helical" evidence="3">
    <location>
        <begin position="143"/>
        <end position="163"/>
    </location>
</feature>
<dbReference type="Pfam" id="PF07690">
    <property type="entry name" value="MFS_1"/>
    <property type="match status" value="1"/>
</dbReference>
<organism evidence="5 6">
    <name type="scientific">Paralvinella palmiformis</name>
    <dbReference type="NCBI Taxonomy" id="53620"/>
    <lineage>
        <taxon>Eukaryota</taxon>
        <taxon>Metazoa</taxon>
        <taxon>Spiralia</taxon>
        <taxon>Lophotrochozoa</taxon>
        <taxon>Annelida</taxon>
        <taxon>Polychaeta</taxon>
        <taxon>Sedentaria</taxon>
        <taxon>Canalipalpata</taxon>
        <taxon>Terebellida</taxon>
        <taxon>Terebelliformia</taxon>
        <taxon>Alvinellidae</taxon>
        <taxon>Paralvinella</taxon>
    </lineage>
</organism>
<sequence>MKGINCSSSMETKTNDDASKHYSPTNQNHVRDGISFDDNKDVSSVQLGNSCRNHDLNVSRSLCRRFARWRAEAEPWQSWLVLILGVIPVSILVGFEIIIFSIYYVEYVEYFQVPRSTPGFIMTIKTGVTSIFGILTSTFITRYPARIVCTSGGLLSFLAHVASSFAPNIYVLYITEGVMLGVLIQQHFFKNRTLGNGLHMLGLSLGYLIAPPLVTKLIKVYGWRGSFLIYGAIIANTIVFAFFCKQPPPSSTRNRSPSARNKRVNEHCLSEFKNEEKNNEKTENTKQIIITVRSNKVESVKSFCLDVFDFSIIKQSSFLVICIAAMLARYTSVTFIHHLPNKAATIGLSKEEAAMLMSIFGISGICFRALVTVVANHAKVNRMAFYGCGLLLGAACSYITFVHTFWAFALASSLQGLFLGMTNTIRSVIIVEQIGISRLPKAMAILNLFLAVSAMSAMPVGGHIYDVSQNYDLPYALGGICSLIGGIMIIILVLYKRTVRGRKHAESPGNDYRT</sequence>
<feature type="transmembrane region" description="Helical" evidence="3">
    <location>
        <begin position="407"/>
        <end position="431"/>
    </location>
</feature>
<evidence type="ECO:0000259" key="4">
    <source>
        <dbReference type="PROSITE" id="PS50850"/>
    </source>
</evidence>
<keyword evidence="3" id="KW-0812">Transmembrane</keyword>
<comment type="caution">
    <text evidence="5">The sequence shown here is derived from an EMBL/GenBank/DDBJ whole genome shotgun (WGS) entry which is preliminary data.</text>
</comment>
<feature type="compositionally biased region" description="Polar residues" evidence="2">
    <location>
        <begin position="1"/>
        <end position="12"/>
    </location>
</feature>
<accession>A0AAD9J9F7</accession>
<keyword evidence="6" id="KW-1185">Reference proteome</keyword>
<dbReference type="PANTHER" id="PTHR11360">
    <property type="entry name" value="MONOCARBOXYLATE TRANSPORTER"/>
    <property type="match status" value="1"/>
</dbReference>
<dbReference type="InterPro" id="IPR050327">
    <property type="entry name" value="Proton-linked_MCT"/>
</dbReference>
<dbReference type="Proteomes" id="UP001208570">
    <property type="component" value="Unassembled WGS sequence"/>
</dbReference>
<dbReference type="EMBL" id="JAODUP010000502">
    <property type="protein sequence ID" value="KAK2148320.1"/>
    <property type="molecule type" value="Genomic_DNA"/>
</dbReference>
<reference evidence="5" key="1">
    <citation type="journal article" date="2023" name="Mol. Biol. Evol.">
        <title>Third-Generation Sequencing Reveals the Adaptive Role of the Epigenome in Three Deep-Sea Polychaetes.</title>
        <authorList>
            <person name="Perez M."/>
            <person name="Aroh O."/>
            <person name="Sun Y."/>
            <person name="Lan Y."/>
            <person name="Juniper S.K."/>
            <person name="Young C.R."/>
            <person name="Angers B."/>
            <person name="Qian P.Y."/>
        </authorList>
    </citation>
    <scope>NUCLEOTIDE SEQUENCE</scope>
    <source>
        <strain evidence="5">P08H-3</strain>
    </source>
</reference>
<dbReference type="InterPro" id="IPR020846">
    <property type="entry name" value="MFS_dom"/>
</dbReference>
<evidence type="ECO:0000256" key="3">
    <source>
        <dbReference type="SAM" id="Phobius"/>
    </source>
</evidence>
<feature type="transmembrane region" description="Helical" evidence="3">
    <location>
        <begin position="473"/>
        <end position="495"/>
    </location>
</feature>
<dbReference type="GO" id="GO:0016020">
    <property type="term" value="C:membrane"/>
    <property type="evidence" value="ECO:0007669"/>
    <property type="project" value="UniProtKB-SubCell"/>
</dbReference>
<dbReference type="GO" id="GO:0008028">
    <property type="term" value="F:monocarboxylic acid transmembrane transporter activity"/>
    <property type="evidence" value="ECO:0007669"/>
    <property type="project" value="TreeGrafter"/>
</dbReference>
<feature type="transmembrane region" description="Helical" evidence="3">
    <location>
        <begin position="383"/>
        <end position="401"/>
    </location>
</feature>
<evidence type="ECO:0000256" key="1">
    <source>
        <dbReference type="ARBA" id="ARBA00004141"/>
    </source>
</evidence>
<feature type="transmembrane region" description="Helical" evidence="3">
    <location>
        <begin position="353"/>
        <end position="371"/>
    </location>
</feature>
<feature type="transmembrane region" description="Helical" evidence="3">
    <location>
        <begin position="443"/>
        <end position="461"/>
    </location>
</feature>
<proteinExistence type="predicted"/>
<feature type="domain" description="Major facilitator superfamily (MFS) profile" evidence="4">
    <location>
        <begin position="317"/>
        <end position="514"/>
    </location>
</feature>
<feature type="transmembrane region" description="Helical" evidence="3">
    <location>
        <begin position="117"/>
        <end position="136"/>
    </location>
</feature>
<feature type="region of interest" description="Disordered" evidence="2">
    <location>
        <begin position="1"/>
        <end position="32"/>
    </location>
</feature>